<reference evidence="1 2" key="1">
    <citation type="journal article" date="2019" name="Int. J. Syst. Evol. Microbiol.">
        <title>The Global Catalogue of Microorganisms (GCM) 10K type strain sequencing project: providing services to taxonomists for standard genome sequencing and annotation.</title>
        <authorList>
            <consortium name="The Broad Institute Genomics Platform"/>
            <consortium name="The Broad Institute Genome Sequencing Center for Infectious Disease"/>
            <person name="Wu L."/>
            <person name="Ma J."/>
        </authorList>
    </citation>
    <scope>NUCLEOTIDE SEQUENCE [LARGE SCALE GENOMIC DNA]</scope>
    <source>
        <strain evidence="1 2">CGMCC 1.12124</strain>
    </source>
</reference>
<dbReference type="EMBL" id="JBHSKY010000007">
    <property type="protein sequence ID" value="MFC5278889.1"/>
    <property type="molecule type" value="Genomic_DNA"/>
</dbReference>
<comment type="caution">
    <text evidence="1">The sequence shown here is derived from an EMBL/GenBank/DDBJ whole genome shotgun (WGS) entry which is preliminary data.</text>
</comment>
<gene>
    <name evidence="1" type="ORF">ACFPM1_09005</name>
</gene>
<accession>A0ABD5R1U6</accession>
<dbReference type="RefSeq" id="WP_256411302.1">
    <property type="nucleotide sequence ID" value="NZ_JANHDM010000003.1"/>
</dbReference>
<dbReference type="AlphaFoldDB" id="A0ABD5R1U6"/>
<evidence type="ECO:0000313" key="1">
    <source>
        <dbReference type="EMBL" id="MFC5278889.1"/>
    </source>
</evidence>
<sequence length="476" mass="54830">MTDWNEDAVKSRLREVVQDFIQRVRSEHEEIPSRVVRRVDESGQPRRETVASPSRVMTEYRIGAEKETPILRDAGEWLYDSGNGFEITLSDDDGDEIENPDKDQVVPWYTNEILMLACQVMDYGGSFTYSERAFEAAFENYFKPKYEELNQYEIIIPLLNFDGPDHRVELDSDIDVETGDDHHGEISHIEISPLTSSELSGIYTFEIRALSLGSTGLNRVSFWSHKLKFEVQTDTGGHGGLENKAIDRVLTALRFFKEDTEAVGRNKHYRREPNWLDFRENITNVKSSSGPIYSSNLTGGSYQLEDSEVEDFKQFWNIYSQRLDPGGDSNISTAIRRFNQTFSKETEEDQLIDCVIGFESTLLKEVTHGESYRFRLPLRAALFLDEGSDYSREYIYRFFRAIYDARSSVVHTGGELGPQEICGEEVRPREFVNRTRSFLRQTIIQYLDNEAEGKNVDQTNQEIDEAMRTASFSPDQ</sequence>
<dbReference type="Proteomes" id="UP001596118">
    <property type="component" value="Unassembled WGS sequence"/>
</dbReference>
<proteinExistence type="predicted"/>
<keyword evidence="2" id="KW-1185">Reference proteome</keyword>
<protein>
    <submittedName>
        <fullName evidence="1">HEPN domain-containing protein</fullName>
    </submittedName>
</protein>
<organism evidence="1 2">
    <name type="scientific">Halorubrum rubrum</name>
    <dbReference type="NCBI Taxonomy" id="1126240"/>
    <lineage>
        <taxon>Archaea</taxon>
        <taxon>Methanobacteriati</taxon>
        <taxon>Methanobacteriota</taxon>
        <taxon>Stenosarchaea group</taxon>
        <taxon>Halobacteria</taxon>
        <taxon>Halobacteriales</taxon>
        <taxon>Haloferacaceae</taxon>
        <taxon>Halorubrum</taxon>
    </lineage>
</organism>
<evidence type="ECO:0000313" key="2">
    <source>
        <dbReference type="Proteomes" id="UP001596118"/>
    </source>
</evidence>
<name>A0ABD5R1U6_9EURY</name>